<dbReference type="Pfam" id="PF09520">
    <property type="entry name" value="RE_TdeIII"/>
    <property type="match status" value="1"/>
</dbReference>
<accession>A0AAU8JDH6</accession>
<dbReference type="GO" id="GO:0009036">
    <property type="term" value="F:type II site-specific deoxyribonuclease activity"/>
    <property type="evidence" value="ECO:0007669"/>
    <property type="project" value="InterPro"/>
</dbReference>
<comment type="catalytic activity">
    <reaction evidence="5">
        <text>Endonucleolytic cleavage of DNA to give specific double-stranded fragments with terminal 5'-phosphates.</text>
        <dbReference type="EC" id="3.1.21.4"/>
    </reaction>
</comment>
<evidence type="ECO:0000256" key="5">
    <source>
        <dbReference type="ARBA" id="ARBA00093760"/>
    </source>
</evidence>
<reference evidence="7" key="1">
    <citation type="submission" date="2024-07" db="EMBL/GenBank/DDBJ databases">
        <authorList>
            <person name="Kim Y.J."/>
            <person name="Jeong J.Y."/>
        </authorList>
    </citation>
    <scope>NUCLEOTIDE SEQUENCE</scope>
    <source>
        <strain evidence="7">GIHE-MW2</strain>
    </source>
</reference>
<proteinExistence type="predicted"/>
<evidence type="ECO:0000256" key="1">
    <source>
        <dbReference type="ARBA" id="ARBA00022722"/>
    </source>
</evidence>
<evidence type="ECO:0000256" key="6">
    <source>
        <dbReference type="ARBA" id="ARBA00093790"/>
    </source>
</evidence>
<name>A0AAU8JDH6_9CYAN</name>
<evidence type="ECO:0000256" key="4">
    <source>
        <dbReference type="ARBA" id="ARBA00022801"/>
    </source>
</evidence>
<dbReference type="AlphaFoldDB" id="A0AAU8JDH6"/>
<sequence length="277" mass="32639">MNHQLKQELKQEIKETLKTAIRRFFERKQKKLPIKNATSQTSNILDILFPKERRIRLLIGGLETSMGTVWEAIAVKLAQNNGFSIISDKILMPSPFPEELAKTLENLISTRINRKTFISTEDCITQLKEVAQKIDSDRITFVKPPSGHGVDLYLKKNNTEYLFDLKSPQPNKGDFPRYTRQLLEWYAYKLAQNPSLQLEARIAFIFNPFDKSWYEEQKYKISTCLDINRDIYVENEFWDFCSGQQNTWQALETLFYELKAENFDQEFEDIFYQSTTE</sequence>
<dbReference type="RefSeq" id="WP_354635241.1">
    <property type="nucleotide sequence ID" value="NZ_CP159837.1"/>
</dbReference>
<evidence type="ECO:0000256" key="3">
    <source>
        <dbReference type="ARBA" id="ARBA00022759"/>
    </source>
</evidence>
<dbReference type="EC" id="3.1.21.4" evidence="6"/>
<keyword evidence="3 7" id="KW-0255">Endonuclease</keyword>
<dbReference type="InterPro" id="IPR019045">
    <property type="entry name" value="Restrct_endonuc_II_HinfI"/>
</dbReference>
<dbReference type="GO" id="GO:0003677">
    <property type="term" value="F:DNA binding"/>
    <property type="evidence" value="ECO:0007669"/>
    <property type="project" value="InterPro"/>
</dbReference>
<protein>
    <recommendedName>
        <fullName evidence="6">type II site-specific deoxyribonuclease</fullName>
        <ecNumber evidence="6">3.1.21.4</ecNumber>
    </recommendedName>
</protein>
<evidence type="ECO:0000256" key="2">
    <source>
        <dbReference type="ARBA" id="ARBA00022747"/>
    </source>
</evidence>
<keyword evidence="1" id="KW-0540">Nuclease</keyword>
<organism evidence="7">
    <name type="scientific">Planktothricoides raciborskii GIHE-MW2</name>
    <dbReference type="NCBI Taxonomy" id="2792601"/>
    <lineage>
        <taxon>Bacteria</taxon>
        <taxon>Bacillati</taxon>
        <taxon>Cyanobacteriota</taxon>
        <taxon>Cyanophyceae</taxon>
        <taxon>Oscillatoriophycideae</taxon>
        <taxon>Oscillatoriales</taxon>
        <taxon>Oscillatoriaceae</taxon>
        <taxon>Planktothricoides</taxon>
    </lineage>
</organism>
<dbReference type="GO" id="GO:0009307">
    <property type="term" value="P:DNA restriction-modification system"/>
    <property type="evidence" value="ECO:0007669"/>
    <property type="project" value="InterPro"/>
</dbReference>
<gene>
    <name evidence="7" type="ORF">ABWT76_005372</name>
</gene>
<keyword evidence="2" id="KW-0680">Restriction system</keyword>
<keyword evidence="4 7" id="KW-0378">Hydrolase</keyword>
<evidence type="ECO:0000313" key="7">
    <source>
        <dbReference type="EMBL" id="XCM36601.1"/>
    </source>
</evidence>
<dbReference type="EMBL" id="CP159837">
    <property type="protein sequence ID" value="XCM36601.1"/>
    <property type="molecule type" value="Genomic_DNA"/>
</dbReference>